<accession>A0A4U5JFN7</accession>
<proteinExistence type="predicted"/>
<gene>
    <name evidence="1" type="ORF">DM868_13060</name>
</gene>
<keyword evidence="2" id="KW-1185">Reference proteome</keyword>
<dbReference type="SUPFAM" id="SSF56801">
    <property type="entry name" value="Acetyl-CoA synthetase-like"/>
    <property type="match status" value="1"/>
</dbReference>
<dbReference type="Gene3D" id="3.40.50.12780">
    <property type="entry name" value="N-terminal domain of ligase-like"/>
    <property type="match status" value="1"/>
</dbReference>
<sequence>MEVLGDAIARDRRSDATALSAPAVGRAYDYRRFCTSAWKTGNFLRLLGVRGGVTVAIADDPIPEPVLTLFGAAALGATVRFGPPSPVGDDTRALVVPTASLDEYDAGPATKRVVYGDPPATPDVSYFERDVWSENPTEPPDRVDPDDPLLRTADETYSHREVLRSARSIVERNGLDAESAVAVRSSFADPSVVVAGLVAPIVAGATVAIGPAAPGEFVVGGDAGGDAVALASSPDSLGSK</sequence>
<comment type="caution">
    <text evidence="1">The sequence shown here is derived from an EMBL/GenBank/DDBJ whole genome shotgun (WGS) entry which is preliminary data.</text>
</comment>
<name>A0A4U5JFN7_9EURY</name>
<dbReference type="Proteomes" id="UP000308037">
    <property type="component" value="Unassembled WGS sequence"/>
</dbReference>
<evidence type="ECO:0000313" key="1">
    <source>
        <dbReference type="EMBL" id="TKR24859.1"/>
    </source>
</evidence>
<dbReference type="AlphaFoldDB" id="A0A4U5JFN7"/>
<evidence type="ECO:0000313" key="2">
    <source>
        <dbReference type="Proteomes" id="UP000308037"/>
    </source>
</evidence>
<dbReference type="RefSeq" id="WP_137277282.1">
    <property type="nucleotide sequence ID" value="NZ_QKNX01000006.1"/>
</dbReference>
<reference evidence="1 2" key="1">
    <citation type="submission" date="2019-04" db="EMBL/GenBank/DDBJ databases">
        <title>Natronomonas sp. F20-122 a newhaloarchaeon isolated from a saline saltern of Isla Bacuta, Huelva, Spain.</title>
        <authorList>
            <person name="Duran-Viseras A."/>
            <person name="Sanchez-Porro C."/>
            <person name="Ventosa A."/>
        </authorList>
    </citation>
    <scope>NUCLEOTIDE SEQUENCE [LARGE SCALE GENOMIC DNA]</scope>
    <source>
        <strain evidence="1 2">F20-122</strain>
    </source>
</reference>
<dbReference type="EMBL" id="QKNX01000006">
    <property type="protein sequence ID" value="TKR24859.1"/>
    <property type="molecule type" value="Genomic_DNA"/>
</dbReference>
<protein>
    <submittedName>
        <fullName evidence="1">Acetyl-CoA synthetase</fullName>
    </submittedName>
</protein>
<organism evidence="1 2">
    <name type="scientific">Natronomonas salsuginis</name>
    <dbReference type="NCBI Taxonomy" id="2217661"/>
    <lineage>
        <taxon>Archaea</taxon>
        <taxon>Methanobacteriati</taxon>
        <taxon>Methanobacteriota</taxon>
        <taxon>Stenosarchaea group</taxon>
        <taxon>Halobacteria</taxon>
        <taxon>Halobacteriales</taxon>
        <taxon>Natronomonadaceae</taxon>
        <taxon>Natronomonas</taxon>
    </lineage>
</organism>
<dbReference type="InterPro" id="IPR042099">
    <property type="entry name" value="ANL_N_sf"/>
</dbReference>